<dbReference type="EMBL" id="JBHSSC010000016">
    <property type="protein sequence ID" value="MFC6180817.1"/>
    <property type="molecule type" value="Genomic_DNA"/>
</dbReference>
<dbReference type="PROSITE" id="PS51186">
    <property type="entry name" value="GNAT"/>
    <property type="match status" value="1"/>
</dbReference>
<feature type="domain" description="N-acetyltransferase" evidence="3">
    <location>
        <begin position="4"/>
        <end position="157"/>
    </location>
</feature>
<accession>A0ABW1RZB5</accession>
<keyword evidence="1 4" id="KW-0808">Transferase</keyword>
<proteinExistence type="predicted"/>
<reference evidence="5" key="1">
    <citation type="journal article" date="2019" name="Int. J. Syst. Evol. Microbiol.">
        <title>The Global Catalogue of Microorganisms (GCM) 10K type strain sequencing project: providing services to taxonomists for standard genome sequencing and annotation.</title>
        <authorList>
            <consortium name="The Broad Institute Genomics Platform"/>
            <consortium name="The Broad Institute Genome Sequencing Center for Infectious Disease"/>
            <person name="Wu L."/>
            <person name="Ma J."/>
        </authorList>
    </citation>
    <scope>NUCLEOTIDE SEQUENCE [LARGE SCALE GENOMIC DNA]</scope>
    <source>
        <strain evidence="5">CCM 8933</strain>
    </source>
</reference>
<sequence>MAAVACRWSQPADLPILYRIDQTIWTSENTPVPATDLTLTEYATRYPAGSQLVAEIAGQVVGMISWNPQPALPAWRYTWEIGIGVALTAQHQGVGQSLMSALKQTAKRAGIHRISLRVLGTNQAARQFYAQQGFQVEGVLRDAFWLNGHFVDDYQLAYLV</sequence>
<gene>
    <name evidence="4" type="ORF">ACFP5Y_06260</name>
</gene>
<evidence type="ECO:0000313" key="4">
    <source>
        <dbReference type="EMBL" id="MFC6180817.1"/>
    </source>
</evidence>
<dbReference type="InterPro" id="IPR000182">
    <property type="entry name" value="GNAT_dom"/>
</dbReference>
<dbReference type="SUPFAM" id="SSF55729">
    <property type="entry name" value="Acyl-CoA N-acyltransferases (Nat)"/>
    <property type="match status" value="1"/>
</dbReference>
<dbReference type="PANTHER" id="PTHR43877">
    <property type="entry name" value="AMINOALKYLPHOSPHONATE N-ACETYLTRANSFERASE-RELATED-RELATED"/>
    <property type="match status" value="1"/>
</dbReference>
<dbReference type="Gene3D" id="3.40.630.30">
    <property type="match status" value="1"/>
</dbReference>
<evidence type="ECO:0000259" key="3">
    <source>
        <dbReference type="PROSITE" id="PS51186"/>
    </source>
</evidence>
<dbReference type="InterPro" id="IPR016181">
    <property type="entry name" value="Acyl_CoA_acyltransferase"/>
</dbReference>
<protein>
    <submittedName>
        <fullName evidence="4">GNAT family N-acetyltransferase</fullName>
        <ecNumber evidence="4">2.3.-.-</ecNumber>
    </submittedName>
</protein>
<dbReference type="Pfam" id="PF00583">
    <property type="entry name" value="Acetyltransf_1"/>
    <property type="match status" value="1"/>
</dbReference>
<dbReference type="Proteomes" id="UP001596282">
    <property type="component" value="Unassembled WGS sequence"/>
</dbReference>
<organism evidence="4 5">
    <name type="scientific">Lactiplantibacillus daowaiensis</name>
    <dbReference type="NCBI Taxonomy" id="2559918"/>
    <lineage>
        <taxon>Bacteria</taxon>
        <taxon>Bacillati</taxon>
        <taxon>Bacillota</taxon>
        <taxon>Bacilli</taxon>
        <taxon>Lactobacillales</taxon>
        <taxon>Lactobacillaceae</taxon>
        <taxon>Lactiplantibacillus</taxon>
    </lineage>
</organism>
<keyword evidence="5" id="KW-1185">Reference proteome</keyword>
<dbReference type="CDD" id="cd04301">
    <property type="entry name" value="NAT_SF"/>
    <property type="match status" value="1"/>
</dbReference>
<dbReference type="InterPro" id="IPR050832">
    <property type="entry name" value="Bact_Acetyltransf"/>
</dbReference>
<comment type="caution">
    <text evidence="4">The sequence shown here is derived from an EMBL/GenBank/DDBJ whole genome shotgun (WGS) entry which is preliminary data.</text>
</comment>
<dbReference type="GO" id="GO:0016746">
    <property type="term" value="F:acyltransferase activity"/>
    <property type="evidence" value="ECO:0007669"/>
    <property type="project" value="UniProtKB-KW"/>
</dbReference>
<dbReference type="PANTHER" id="PTHR43877:SF2">
    <property type="entry name" value="AMINOALKYLPHOSPHONATE N-ACETYLTRANSFERASE-RELATED"/>
    <property type="match status" value="1"/>
</dbReference>
<dbReference type="RefSeq" id="WP_171001447.1">
    <property type="nucleotide sequence ID" value="NZ_BJDJ01000008.1"/>
</dbReference>
<dbReference type="EC" id="2.3.-.-" evidence="4"/>
<name>A0ABW1RZB5_9LACO</name>
<evidence type="ECO:0000256" key="2">
    <source>
        <dbReference type="ARBA" id="ARBA00023315"/>
    </source>
</evidence>
<evidence type="ECO:0000256" key="1">
    <source>
        <dbReference type="ARBA" id="ARBA00022679"/>
    </source>
</evidence>
<evidence type="ECO:0000313" key="5">
    <source>
        <dbReference type="Proteomes" id="UP001596282"/>
    </source>
</evidence>
<keyword evidence="2 4" id="KW-0012">Acyltransferase</keyword>